<evidence type="ECO:0008006" key="3">
    <source>
        <dbReference type="Google" id="ProtNLM"/>
    </source>
</evidence>
<comment type="caution">
    <text evidence="1">The sequence shown here is derived from an EMBL/GenBank/DDBJ whole genome shotgun (WGS) entry which is preliminary data.</text>
</comment>
<evidence type="ECO:0000313" key="1">
    <source>
        <dbReference type="EMBL" id="RJX39543.1"/>
    </source>
</evidence>
<dbReference type="InterPro" id="IPR036291">
    <property type="entry name" value="NAD(P)-bd_dom_sf"/>
</dbReference>
<name>A0A3A6PVJ9_9BACL</name>
<gene>
    <name evidence="1" type="ORF">D3P09_08975</name>
</gene>
<dbReference type="AlphaFoldDB" id="A0A3A6PVJ9"/>
<sequence>MKKIGFIDYYLDEFHANKYPKWIEEASGGTMRVAYAYGKIDSPAGISNAEWCRSHGVELLDTIEDVVERSDYLIVLSPDNPEFHEELSDLPLRSGKPTYIDKTFAPDRAAAERMFQLAGQYGTPMYSTSALRYAAEYTADSQLEAETISSWGPGLFDTYAIHQIEPIVALMGAGASRVMYTGTAASPALLIDFGNGRQASLNQLGWECPFMMAVKYIEGPTVVKKVESPFFELFIESMVSFFRTSIPAVASSETLSVITIIEYGIKAMEKPHQWVQLPSIDGSRH</sequence>
<dbReference type="Gene3D" id="3.40.50.720">
    <property type="entry name" value="NAD(P)-binding Rossmann-like Domain"/>
    <property type="match status" value="1"/>
</dbReference>
<organism evidence="1 2">
    <name type="scientific">Paenibacillus pinisoli</name>
    <dbReference type="NCBI Taxonomy" id="1276110"/>
    <lineage>
        <taxon>Bacteria</taxon>
        <taxon>Bacillati</taxon>
        <taxon>Bacillota</taxon>
        <taxon>Bacilli</taxon>
        <taxon>Bacillales</taxon>
        <taxon>Paenibacillaceae</taxon>
        <taxon>Paenibacillus</taxon>
    </lineage>
</organism>
<protein>
    <recommendedName>
        <fullName evidence="3">Gfo/Idh/MocA family oxidoreductase</fullName>
    </recommendedName>
</protein>
<dbReference type="EMBL" id="QXQB01000002">
    <property type="protein sequence ID" value="RJX39543.1"/>
    <property type="molecule type" value="Genomic_DNA"/>
</dbReference>
<accession>A0A3A6PVJ9</accession>
<evidence type="ECO:0000313" key="2">
    <source>
        <dbReference type="Proteomes" id="UP000267798"/>
    </source>
</evidence>
<dbReference type="Proteomes" id="UP000267798">
    <property type="component" value="Unassembled WGS sequence"/>
</dbReference>
<reference evidence="1 2" key="1">
    <citation type="submission" date="2018-09" db="EMBL/GenBank/DDBJ databases">
        <title>Paenibacillus aracenensis nov. sp. isolated from a cave in southern Spain.</title>
        <authorList>
            <person name="Jurado V."/>
            <person name="Gutierrez-Patricio S."/>
            <person name="Gonzalez-Pimentel J.L."/>
            <person name="Miller A.Z."/>
            <person name="Laiz L."/>
            <person name="Saiz-Jimenez C."/>
        </authorList>
    </citation>
    <scope>NUCLEOTIDE SEQUENCE [LARGE SCALE GENOMIC DNA]</scope>
    <source>
        <strain evidence="1 2">JCM 19203</strain>
    </source>
</reference>
<dbReference type="RefSeq" id="WP_120109115.1">
    <property type="nucleotide sequence ID" value="NZ_QXQB01000002.1"/>
</dbReference>
<dbReference type="OrthoDB" id="2923860at2"/>
<keyword evidence="2" id="KW-1185">Reference proteome</keyword>
<dbReference type="SUPFAM" id="SSF51735">
    <property type="entry name" value="NAD(P)-binding Rossmann-fold domains"/>
    <property type="match status" value="1"/>
</dbReference>
<proteinExistence type="predicted"/>